<dbReference type="AlphaFoldDB" id="A0A9W4U135"/>
<dbReference type="Gene3D" id="3.40.50.300">
    <property type="entry name" value="P-loop containing nucleotide triphosphate hydrolases"/>
    <property type="match status" value="1"/>
</dbReference>
<dbReference type="InterPro" id="IPR003593">
    <property type="entry name" value="AAA+_ATPase"/>
</dbReference>
<proteinExistence type="predicted"/>
<evidence type="ECO:0000313" key="2">
    <source>
        <dbReference type="EMBL" id="CAI6225713.1"/>
    </source>
</evidence>
<keyword evidence="3" id="KW-1185">Reference proteome</keyword>
<dbReference type="EMBL" id="CAOQHR010000001">
    <property type="protein sequence ID" value="CAI6225713.1"/>
    <property type="molecule type" value="Genomic_DNA"/>
</dbReference>
<dbReference type="CDD" id="cd00009">
    <property type="entry name" value="AAA"/>
    <property type="match status" value="1"/>
</dbReference>
<gene>
    <name evidence="2" type="ORF">PDIGIT_LOCUS14</name>
</gene>
<dbReference type="InterPro" id="IPR027417">
    <property type="entry name" value="P-loop_NTPase"/>
</dbReference>
<dbReference type="Pfam" id="PF13401">
    <property type="entry name" value="AAA_22"/>
    <property type="match status" value="1"/>
</dbReference>
<feature type="domain" description="AAA+ ATPase" evidence="1">
    <location>
        <begin position="311"/>
        <end position="462"/>
    </location>
</feature>
<dbReference type="OrthoDB" id="5986190at2759"/>
<dbReference type="InterPro" id="IPR049945">
    <property type="entry name" value="AAA_22"/>
</dbReference>
<dbReference type="SUPFAM" id="SSF52540">
    <property type="entry name" value="P-loop containing nucleoside triphosphate hydrolases"/>
    <property type="match status" value="1"/>
</dbReference>
<dbReference type="Pfam" id="PF06985">
    <property type="entry name" value="HET"/>
    <property type="match status" value="1"/>
</dbReference>
<protein>
    <recommendedName>
        <fullName evidence="1">AAA+ ATPase domain-containing protein</fullName>
    </recommendedName>
</protein>
<dbReference type="InterPro" id="IPR010730">
    <property type="entry name" value="HET"/>
</dbReference>
<organism evidence="2 3">
    <name type="scientific">Periconia digitata</name>
    <dbReference type="NCBI Taxonomy" id="1303443"/>
    <lineage>
        <taxon>Eukaryota</taxon>
        <taxon>Fungi</taxon>
        <taxon>Dikarya</taxon>
        <taxon>Ascomycota</taxon>
        <taxon>Pezizomycotina</taxon>
        <taxon>Dothideomycetes</taxon>
        <taxon>Pleosporomycetidae</taxon>
        <taxon>Pleosporales</taxon>
        <taxon>Massarineae</taxon>
        <taxon>Periconiaceae</taxon>
        <taxon>Periconia</taxon>
    </lineage>
</organism>
<comment type="caution">
    <text evidence="2">The sequence shown here is derived from an EMBL/GenBank/DDBJ whole genome shotgun (WGS) entry which is preliminary data.</text>
</comment>
<sequence>MQGILASVRPTSPVELPAVLPPSNRVLTSSPNTKALTMRLLRFDQAGRLLLTDFSGKTTPPYAILSHRWGNSEVLFTDIVNRNYEEKEGYRKIKFCAEQAVKDQLQYFWIDTCCIDKWNLSELSRSINSMFCWYKDAKRCYVFLPDVSVPTATAIAPKSDWEASFRASEWFRRGWTLQELIAPESVEFFSLEGQRIGDKRSLEQLVHEISNVPTEALQGICIEKFTIKERIEWAKNRETTEEEDTIYCLLGVLGVSMPSSYGEGREKARIRLEAELNSSMPFLVPFSQNNNFVGRESQLAELEAKFFKGNQATIVAIAGPGGTGKSQLALELAYRTRQQNKNRSVFWIDASSIDRAQQSYADIAQKLKIPGWDDEKADFKQIVKLHLSRRDAEQSLLIFDNADSVNLSSNATSVGHDANLVDYLPQSEHCSILLTTTNGNGTGHSSQHVGAISRHCNIKERTTAR</sequence>
<dbReference type="GO" id="GO:0016887">
    <property type="term" value="F:ATP hydrolysis activity"/>
    <property type="evidence" value="ECO:0007669"/>
    <property type="project" value="InterPro"/>
</dbReference>
<dbReference type="PANTHER" id="PTHR10622:SF11">
    <property type="entry name" value="HET-DOMAIN-CONTAINING PROTEIN"/>
    <property type="match status" value="1"/>
</dbReference>
<dbReference type="Proteomes" id="UP001152607">
    <property type="component" value="Unassembled WGS sequence"/>
</dbReference>
<evidence type="ECO:0000313" key="3">
    <source>
        <dbReference type="Proteomes" id="UP001152607"/>
    </source>
</evidence>
<dbReference type="PANTHER" id="PTHR10622">
    <property type="entry name" value="HET DOMAIN-CONTAINING PROTEIN"/>
    <property type="match status" value="1"/>
</dbReference>
<accession>A0A9W4U135</accession>
<name>A0A9W4U135_9PLEO</name>
<reference evidence="2" key="1">
    <citation type="submission" date="2023-01" db="EMBL/GenBank/DDBJ databases">
        <authorList>
            <person name="Van Ghelder C."/>
            <person name="Rancurel C."/>
        </authorList>
    </citation>
    <scope>NUCLEOTIDE SEQUENCE</scope>
    <source>
        <strain evidence="2">CNCM I-4278</strain>
    </source>
</reference>
<dbReference type="SMART" id="SM00382">
    <property type="entry name" value="AAA"/>
    <property type="match status" value="1"/>
</dbReference>
<evidence type="ECO:0000259" key="1">
    <source>
        <dbReference type="SMART" id="SM00382"/>
    </source>
</evidence>